<evidence type="ECO:0000256" key="4">
    <source>
        <dbReference type="ARBA" id="ARBA00022679"/>
    </source>
</evidence>
<feature type="domain" description="HAMP" evidence="8">
    <location>
        <begin position="206"/>
        <end position="259"/>
    </location>
</feature>
<dbReference type="Gene3D" id="6.10.340.10">
    <property type="match status" value="1"/>
</dbReference>
<evidence type="ECO:0000256" key="7">
    <source>
        <dbReference type="SAM" id="Phobius"/>
    </source>
</evidence>
<evidence type="ECO:0000256" key="5">
    <source>
        <dbReference type="ARBA" id="ARBA00022777"/>
    </source>
</evidence>
<organism evidence="9">
    <name type="scientific">marine metagenome</name>
    <dbReference type="NCBI Taxonomy" id="408172"/>
    <lineage>
        <taxon>unclassified sequences</taxon>
        <taxon>metagenomes</taxon>
        <taxon>ecological metagenomes</taxon>
    </lineage>
</organism>
<dbReference type="PANTHER" id="PTHR45436:SF8">
    <property type="entry name" value="HISTIDINE KINASE"/>
    <property type="match status" value="1"/>
</dbReference>
<keyword evidence="7" id="KW-1133">Transmembrane helix</keyword>
<reference evidence="9" key="1">
    <citation type="submission" date="2018-05" db="EMBL/GenBank/DDBJ databases">
        <authorList>
            <person name="Lanie J.A."/>
            <person name="Ng W.-L."/>
            <person name="Kazmierczak K.M."/>
            <person name="Andrzejewski T.M."/>
            <person name="Davidsen T.M."/>
            <person name="Wayne K.J."/>
            <person name="Tettelin H."/>
            <person name="Glass J.I."/>
            <person name="Rusch D."/>
            <person name="Podicherti R."/>
            <person name="Tsui H.-C.T."/>
            <person name="Winkler M.E."/>
        </authorList>
    </citation>
    <scope>NUCLEOTIDE SEQUENCE</scope>
</reference>
<dbReference type="PANTHER" id="PTHR45436">
    <property type="entry name" value="SENSOR HISTIDINE KINASE YKOH"/>
    <property type="match status" value="1"/>
</dbReference>
<dbReference type="SMART" id="SM00304">
    <property type="entry name" value="HAMP"/>
    <property type="match status" value="1"/>
</dbReference>
<dbReference type="InterPro" id="IPR050428">
    <property type="entry name" value="TCS_sensor_his_kinase"/>
</dbReference>
<dbReference type="CDD" id="cd06225">
    <property type="entry name" value="HAMP"/>
    <property type="match status" value="1"/>
</dbReference>
<dbReference type="Pfam" id="PF00672">
    <property type="entry name" value="HAMP"/>
    <property type="match status" value="1"/>
</dbReference>
<evidence type="ECO:0000256" key="3">
    <source>
        <dbReference type="ARBA" id="ARBA00022553"/>
    </source>
</evidence>
<dbReference type="GO" id="GO:0004673">
    <property type="term" value="F:protein histidine kinase activity"/>
    <property type="evidence" value="ECO:0007669"/>
    <property type="project" value="UniProtKB-EC"/>
</dbReference>
<proteinExistence type="predicted"/>
<evidence type="ECO:0000256" key="2">
    <source>
        <dbReference type="ARBA" id="ARBA00012438"/>
    </source>
</evidence>
<gene>
    <name evidence="9" type="ORF">METZ01_LOCUS381354</name>
</gene>
<dbReference type="InterPro" id="IPR003660">
    <property type="entry name" value="HAMP_dom"/>
</dbReference>
<name>A0A382U2J6_9ZZZZ</name>
<sequence length="265" mass="29549">MLFANLVNIHRSTFFRLTCLFMLAFVAATLITVGWIDEAMENYLEEKALSFSEEQIREKQDFFQSYGSAALAEDISEFSLQNTGSREIYVLFDAGCEVVAGAPGRLPADFQDTEICDILAAVGGTRVFDLSRQISALDYQSEFFSGELEVDVAVARFARLSNGESVLAVLVVPEIEETREFLDETLAWLVGLLLVVGLAGAIFLTQAVSYRLDKVNSISRDIREGDLSRRVPLNGSHDEFDHLSMNLNSMLDRIEQVLESHKQVS</sequence>
<keyword evidence="7" id="KW-0812">Transmembrane</keyword>
<dbReference type="EC" id="2.7.13.3" evidence="2"/>
<dbReference type="SUPFAM" id="SSF158472">
    <property type="entry name" value="HAMP domain-like"/>
    <property type="match status" value="1"/>
</dbReference>
<accession>A0A382U2J6</accession>
<keyword evidence="7" id="KW-0472">Membrane</keyword>
<evidence type="ECO:0000259" key="8">
    <source>
        <dbReference type="PROSITE" id="PS50885"/>
    </source>
</evidence>
<feature type="non-terminal residue" evidence="9">
    <location>
        <position position="265"/>
    </location>
</feature>
<dbReference type="EMBL" id="UINC01141012">
    <property type="protein sequence ID" value="SVD28500.1"/>
    <property type="molecule type" value="Genomic_DNA"/>
</dbReference>
<evidence type="ECO:0000256" key="6">
    <source>
        <dbReference type="ARBA" id="ARBA00023012"/>
    </source>
</evidence>
<feature type="transmembrane region" description="Helical" evidence="7">
    <location>
        <begin position="186"/>
        <end position="210"/>
    </location>
</feature>
<keyword evidence="5" id="KW-0418">Kinase</keyword>
<dbReference type="GO" id="GO:0000160">
    <property type="term" value="P:phosphorelay signal transduction system"/>
    <property type="evidence" value="ECO:0007669"/>
    <property type="project" value="UniProtKB-KW"/>
</dbReference>
<evidence type="ECO:0000313" key="9">
    <source>
        <dbReference type="EMBL" id="SVD28500.1"/>
    </source>
</evidence>
<protein>
    <recommendedName>
        <fullName evidence="2">histidine kinase</fullName>
        <ecNumber evidence="2">2.7.13.3</ecNumber>
    </recommendedName>
</protein>
<comment type="catalytic activity">
    <reaction evidence="1">
        <text>ATP + protein L-histidine = ADP + protein N-phospho-L-histidine.</text>
        <dbReference type="EC" id="2.7.13.3"/>
    </reaction>
</comment>
<feature type="transmembrane region" description="Helical" evidence="7">
    <location>
        <begin position="14"/>
        <end position="36"/>
    </location>
</feature>
<dbReference type="GO" id="GO:0005886">
    <property type="term" value="C:plasma membrane"/>
    <property type="evidence" value="ECO:0007669"/>
    <property type="project" value="TreeGrafter"/>
</dbReference>
<evidence type="ECO:0000256" key="1">
    <source>
        <dbReference type="ARBA" id="ARBA00000085"/>
    </source>
</evidence>
<keyword evidence="4" id="KW-0808">Transferase</keyword>
<keyword evidence="3" id="KW-0597">Phosphoprotein</keyword>
<dbReference type="AlphaFoldDB" id="A0A382U2J6"/>
<keyword evidence="6" id="KW-0902">Two-component regulatory system</keyword>
<dbReference type="PROSITE" id="PS50885">
    <property type="entry name" value="HAMP"/>
    <property type="match status" value="1"/>
</dbReference>